<proteinExistence type="predicted"/>
<evidence type="ECO:0000313" key="3">
    <source>
        <dbReference type="Proteomes" id="UP000008225"/>
    </source>
</evidence>
<reference evidence="2" key="1">
    <citation type="submission" date="2009-03" db="EMBL/GenBank/DDBJ databases">
        <authorList>
            <person name="Warren W."/>
            <person name="Ye L."/>
            <person name="Minx P."/>
            <person name="Worley K."/>
            <person name="Gibbs R."/>
            <person name="Wilson R.K."/>
        </authorList>
    </citation>
    <scope>NUCLEOTIDE SEQUENCE [LARGE SCALE GENOMIC DNA]</scope>
</reference>
<dbReference type="Proteomes" id="UP000008225">
    <property type="component" value="Chromosome 16"/>
</dbReference>
<protein>
    <submittedName>
        <fullName evidence="2">Uncharacterized protein</fullName>
    </submittedName>
</protein>
<dbReference type="Bgee" id="ENSCJAG00000053631">
    <property type="expression patterns" value="Expressed in heart and 1 other cell type or tissue"/>
</dbReference>
<dbReference type="Ensembl" id="ENSCJAT00000091404.2">
    <property type="protein sequence ID" value="ENSCJAP00000075448.2"/>
    <property type="gene ID" value="ENSCJAG00000053631.2"/>
</dbReference>
<name>A0A5F4WCN4_CALJA</name>
<evidence type="ECO:0000313" key="2">
    <source>
        <dbReference type="Ensembl" id="ENSCJAP00000075448.2"/>
    </source>
</evidence>
<feature type="compositionally biased region" description="Pro residues" evidence="1">
    <location>
        <begin position="1"/>
        <end position="10"/>
    </location>
</feature>
<dbReference type="STRING" id="9483.ENSCJAP00000075448"/>
<sequence length="133" mass="14582">MSSTREPPPLTAASPSRTRSGTPGRTAQTSTTVKRLEYSGTVSSHCYLQLPGSSHSFASAFCIADIIRMHHNVWPIFAFLVEMGFHHFGKIGLEHLTSSDLLASASQSAGITHVSHCIWPLLYILLMCVYSIY</sequence>
<feature type="compositionally biased region" description="Polar residues" evidence="1">
    <location>
        <begin position="13"/>
        <end position="31"/>
    </location>
</feature>
<evidence type="ECO:0000256" key="1">
    <source>
        <dbReference type="SAM" id="MobiDB-lite"/>
    </source>
</evidence>
<keyword evidence="3" id="KW-1185">Reference proteome</keyword>
<accession>A0A5F4WCN4</accession>
<dbReference type="InParanoid" id="A0A5F4WCN4"/>
<dbReference type="PANTHER" id="PTHR12138">
    <property type="entry name" value="PRIMATE-EXPANDED PROTEIN FAMILY"/>
    <property type="match status" value="1"/>
</dbReference>
<dbReference type="PANTHER" id="PTHR12138:SF162">
    <property type="entry name" value="CHROMOSOME UNDETERMINED SCAFFOLD_275, WHOLE GENOME SHOTGUN SEQUENCE"/>
    <property type="match status" value="1"/>
</dbReference>
<dbReference type="AlphaFoldDB" id="A0A5F4WCN4"/>
<feature type="region of interest" description="Disordered" evidence="1">
    <location>
        <begin position="1"/>
        <end position="31"/>
    </location>
</feature>
<dbReference type="PRINTS" id="PR02045">
    <property type="entry name" value="F138DOMAIN"/>
</dbReference>
<reference evidence="2" key="3">
    <citation type="submission" date="2025-09" db="UniProtKB">
        <authorList>
            <consortium name="Ensembl"/>
        </authorList>
    </citation>
    <scope>IDENTIFICATION</scope>
</reference>
<organism evidence="2 3">
    <name type="scientific">Callithrix jacchus</name>
    <name type="common">White-tufted-ear marmoset</name>
    <name type="synonym">Simia Jacchus</name>
    <dbReference type="NCBI Taxonomy" id="9483"/>
    <lineage>
        <taxon>Eukaryota</taxon>
        <taxon>Metazoa</taxon>
        <taxon>Chordata</taxon>
        <taxon>Craniata</taxon>
        <taxon>Vertebrata</taxon>
        <taxon>Euteleostomi</taxon>
        <taxon>Mammalia</taxon>
        <taxon>Eutheria</taxon>
        <taxon>Euarchontoglires</taxon>
        <taxon>Primates</taxon>
        <taxon>Haplorrhini</taxon>
        <taxon>Platyrrhini</taxon>
        <taxon>Cebidae</taxon>
        <taxon>Callitrichinae</taxon>
        <taxon>Callithrix</taxon>
        <taxon>Callithrix</taxon>
    </lineage>
</organism>
<dbReference type="GeneTree" id="ENSGT01120000271815"/>
<reference evidence="2" key="2">
    <citation type="submission" date="2025-08" db="UniProtKB">
        <authorList>
            <consortium name="Ensembl"/>
        </authorList>
    </citation>
    <scope>IDENTIFICATION</scope>
</reference>